<accession>A0A1V6TTB7</accession>
<keyword evidence="4" id="KW-1185">Reference proteome</keyword>
<dbReference type="Proteomes" id="UP000191285">
    <property type="component" value="Unassembled WGS sequence"/>
</dbReference>
<evidence type="ECO:0000313" key="3">
    <source>
        <dbReference type="EMBL" id="OQE29607.1"/>
    </source>
</evidence>
<evidence type="ECO:0000256" key="2">
    <source>
        <dbReference type="SAM" id="SignalP"/>
    </source>
</evidence>
<dbReference type="EMBL" id="MLKD01000002">
    <property type="protein sequence ID" value="OQE29607.1"/>
    <property type="molecule type" value="Genomic_DNA"/>
</dbReference>
<evidence type="ECO:0000313" key="4">
    <source>
        <dbReference type="Proteomes" id="UP000191285"/>
    </source>
</evidence>
<dbReference type="AlphaFoldDB" id="A0A1V6TTB7"/>
<reference evidence="4" key="1">
    <citation type="journal article" date="2017" name="Nat. Microbiol.">
        <title>Global analysis of biosynthetic gene clusters reveals vast potential of secondary metabolite production in Penicillium species.</title>
        <authorList>
            <person name="Nielsen J.C."/>
            <person name="Grijseels S."/>
            <person name="Prigent S."/>
            <person name="Ji B."/>
            <person name="Dainat J."/>
            <person name="Nielsen K.F."/>
            <person name="Frisvad J.C."/>
            <person name="Workman M."/>
            <person name="Nielsen J."/>
        </authorList>
    </citation>
    <scope>NUCLEOTIDE SEQUENCE [LARGE SCALE GENOMIC DNA]</scope>
    <source>
        <strain evidence="4">IBT 24891</strain>
    </source>
</reference>
<sequence length="105" mass="11447">MYLSIPTILTALALGTIVSASPASPASGLEQRDAKKYTNWQLRLFSEAIPTCNPEESNVQYSIFTRSGYLPRACESFGAENTDDGSLPKSLSFKSVSDSDPKDFF</sequence>
<evidence type="ECO:0000256" key="1">
    <source>
        <dbReference type="SAM" id="MobiDB-lite"/>
    </source>
</evidence>
<protein>
    <submittedName>
        <fullName evidence="3">Uncharacterized protein</fullName>
    </submittedName>
</protein>
<gene>
    <name evidence="3" type="ORF">PENSTE_c002G02014</name>
</gene>
<feature type="region of interest" description="Disordered" evidence="1">
    <location>
        <begin position="80"/>
        <end position="105"/>
    </location>
</feature>
<feature type="signal peptide" evidence="2">
    <location>
        <begin position="1"/>
        <end position="20"/>
    </location>
</feature>
<keyword evidence="2" id="KW-0732">Signal</keyword>
<comment type="caution">
    <text evidence="3">The sequence shown here is derived from an EMBL/GenBank/DDBJ whole genome shotgun (WGS) entry which is preliminary data.</text>
</comment>
<organism evidence="3 4">
    <name type="scientific">Penicillium steckii</name>
    <dbReference type="NCBI Taxonomy" id="303698"/>
    <lineage>
        <taxon>Eukaryota</taxon>
        <taxon>Fungi</taxon>
        <taxon>Dikarya</taxon>
        <taxon>Ascomycota</taxon>
        <taxon>Pezizomycotina</taxon>
        <taxon>Eurotiomycetes</taxon>
        <taxon>Eurotiomycetidae</taxon>
        <taxon>Eurotiales</taxon>
        <taxon>Aspergillaceae</taxon>
        <taxon>Penicillium</taxon>
    </lineage>
</organism>
<name>A0A1V6TTB7_9EURO</name>
<feature type="chain" id="PRO_5012709205" evidence="2">
    <location>
        <begin position="21"/>
        <end position="105"/>
    </location>
</feature>
<dbReference type="OrthoDB" id="4338083at2759"/>
<proteinExistence type="predicted"/>